<name>A0A809RK87_9PROT</name>
<protein>
    <submittedName>
        <fullName evidence="3">Uncharacterized protein</fullName>
    </submittedName>
</protein>
<accession>A0A809RK87</accession>
<dbReference type="EMBL" id="AP021881">
    <property type="protein sequence ID" value="BBP02369.1"/>
    <property type="molecule type" value="Genomic_DNA"/>
</dbReference>
<evidence type="ECO:0000256" key="1">
    <source>
        <dbReference type="SAM" id="MobiDB-lite"/>
    </source>
</evidence>
<dbReference type="AlphaFoldDB" id="A0A809RK87"/>
<keyword evidence="4" id="KW-1185">Reference proteome</keyword>
<gene>
    <name evidence="3" type="ORF">SFSGTM_30770</name>
</gene>
<feature type="region of interest" description="Disordered" evidence="1">
    <location>
        <begin position="91"/>
        <end position="110"/>
    </location>
</feature>
<evidence type="ECO:0000313" key="3">
    <source>
        <dbReference type="EMBL" id="BBP02369.1"/>
    </source>
</evidence>
<dbReference type="Proteomes" id="UP000463939">
    <property type="component" value="Chromosome"/>
</dbReference>
<feature type="chain" id="PRO_5032425557" evidence="2">
    <location>
        <begin position="24"/>
        <end position="110"/>
    </location>
</feature>
<feature type="signal peptide" evidence="2">
    <location>
        <begin position="1"/>
        <end position="23"/>
    </location>
</feature>
<reference evidence="4" key="1">
    <citation type="submission" date="2019-11" db="EMBL/GenBank/DDBJ databases">
        <title>Isolation and characterization of a novel species in the genus Sulfuriferula.</title>
        <authorList>
            <person name="Mochizuki J."/>
            <person name="Kojima H."/>
            <person name="Fukui M."/>
        </authorList>
    </citation>
    <scope>NUCLEOTIDE SEQUENCE [LARGE SCALE GENOMIC DNA]</scope>
    <source>
        <strain evidence="4">SGTM</strain>
    </source>
</reference>
<organism evidence="3 4">
    <name type="scientific">Sulfuriferula nivalis</name>
    <dbReference type="NCBI Taxonomy" id="2675298"/>
    <lineage>
        <taxon>Bacteria</taxon>
        <taxon>Pseudomonadati</taxon>
        <taxon>Pseudomonadota</taxon>
        <taxon>Betaproteobacteria</taxon>
        <taxon>Nitrosomonadales</taxon>
        <taxon>Sulfuricellaceae</taxon>
        <taxon>Sulfuriferula</taxon>
    </lineage>
</organism>
<sequence length="110" mass="11400">MNKMSKIIVPLCILFALCHRAQAAENESAGANSDTKPGVVNKVEHAVEHGTKATVNGIKHGGKAAAGGLKRGGEAAAHGIEVGVKATERTTRRVVNKVDGKSDKSSDESK</sequence>
<proteinExistence type="predicted"/>
<dbReference type="KEGG" id="sniv:SFSGTM_30770"/>
<dbReference type="RefSeq" id="WP_162086010.1">
    <property type="nucleotide sequence ID" value="NZ_AP021881.1"/>
</dbReference>
<evidence type="ECO:0000256" key="2">
    <source>
        <dbReference type="SAM" id="SignalP"/>
    </source>
</evidence>
<keyword evidence="2" id="KW-0732">Signal</keyword>
<evidence type="ECO:0000313" key="4">
    <source>
        <dbReference type="Proteomes" id="UP000463939"/>
    </source>
</evidence>